<proteinExistence type="predicted"/>
<name>A0A4P7XHR7_9ALTE</name>
<protein>
    <submittedName>
        <fullName evidence="2">CCGSCS motif protein</fullName>
    </submittedName>
</protein>
<reference evidence="2 3" key="1">
    <citation type="submission" date="2018-07" db="EMBL/GenBank/DDBJ databases">
        <title>Marsedoiliclastica nanhaica gen. nov. sp. nov., a novel marine hydrocarbonoclastic bacterium isolated from an in-situ enriched hydrocarbon-degrading consortium in deep-sea sediment.</title>
        <authorList>
            <person name="Dong C."/>
            <person name="Ma T."/>
            <person name="Liu R."/>
            <person name="Shao Z."/>
        </authorList>
    </citation>
    <scope>NUCLEOTIDE SEQUENCE [LARGE SCALE GENOMIC DNA]</scope>
    <source>
        <strain evidence="3">soil36-7</strain>
    </source>
</reference>
<gene>
    <name evidence="2" type="ORF">soil367_05155</name>
</gene>
<dbReference type="AlphaFoldDB" id="A0A4P7XHR7"/>
<accession>A0A4P7XHR7</accession>
<dbReference type="OrthoDB" id="6371917at2"/>
<keyword evidence="3" id="KW-1185">Reference proteome</keyword>
<dbReference type="NCBIfam" id="TIGR04101">
    <property type="entry name" value="CCGSCS"/>
    <property type="match status" value="1"/>
</dbReference>
<feature type="region of interest" description="Disordered" evidence="1">
    <location>
        <begin position="1"/>
        <end position="60"/>
    </location>
</feature>
<evidence type="ECO:0000313" key="3">
    <source>
        <dbReference type="Proteomes" id="UP000298049"/>
    </source>
</evidence>
<dbReference type="EMBL" id="CP031093">
    <property type="protein sequence ID" value="QCF25367.1"/>
    <property type="molecule type" value="Genomic_DNA"/>
</dbReference>
<dbReference type="Proteomes" id="UP000298049">
    <property type="component" value="Chromosome"/>
</dbReference>
<evidence type="ECO:0000256" key="1">
    <source>
        <dbReference type="SAM" id="MobiDB-lite"/>
    </source>
</evidence>
<dbReference type="KEGG" id="hmi:soil367_05155"/>
<organism evidence="2 3">
    <name type="scientific">Hydrocarboniclastica marina</name>
    <dbReference type="NCBI Taxonomy" id="2259620"/>
    <lineage>
        <taxon>Bacteria</taxon>
        <taxon>Pseudomonadati</taxon>
        <taxon>Pseudomonadota</taxon>
        <taxon>Gammaproteobacteria</taxon>
        <taxon>Alteromonadales</taxon>
        <taxon>Alteromonadaceae</taxon>
        <taxon>Hydrocarboniclastica</taxon>
    </lineage>
</organism>
<sequence>MLKPQRGNRMALPTDTAKKETAETEATLAQASANAEVKQTEAQEKKKGKHGEDFCCGSCS</sequence>
<evidence type="ECO:0000313" key="2">
    <source>
        <dbReference type="EMBL" id="QCF25367.1"/>
    </source>
</evidence>
<dbReference type="InterPro" id="IPR026481">
    <property type="entry name" value="CCGSCS"/>
</dbReference>
<feature type="compositionally biased region" description="Basic and acidic residues" evidence="1">
    <location>
        <begin position="38"/>
        <end position="53"/>
    </location>
</feature>